<keyword evidence="3" id="KW-0812">Transmembrane</keyword>
<evidence type="ECO:0000256" key="5">
    <source>
        <dbReference type="ARBA" id="ARBA00022989"/>
    </source>
</evidence>
<evidence type="ECO:0000256" key="1">
    <source>
        <dbReference type="ARBA" id="ARBA00004141"/>
    </source>
</evidence>
<dbReference type="SUPFAM" id="SSF81653">
    <property type="entry name" value="Calcium ATPase, transduction domain A"/>
    <property type="match status" value="1"/>
</dbReference>
<evidence type="ECO:0000313" key="10">
    <source>
        <dbReference type="Proteomes" id="UP001576780"/>
    </source>
</evidence>
<evidence type="ECO:0000313" key="9">
    <source>
        <dbReference type="EMBL" id="MFB2834909.1"/>
    </source>
</evidence>
<keyword evidence="7" id="KW-0479">Metal-binding</keyword>
<evidence type="ECO:0000259" key="8">
    <source>
        <dbReference type="Pfam" id="PF00122"/>
    </source>
</evidence>
<dbReference type="Pfam" id="PF00122">
    <property type="entry name" value="E1-E2_ATPase"/>
    <property type="match status" value="1"/>
</dbReference>
<dbReference type="InterPro" id="IPR051014">
    <property type="entry name" value="Cation_Transport_ATPase_IB"/>
</dbReference>
<dbReference type="SUPFAM" id="SSF56784">
    <property type="entry name" value="HAD-like"/>
    <property type="match status" value="1"/>
</dbReference>
<evidence type="ECO:0000256" key="3">
    <source>
        <dbReference type="ARBA" id="ARBA00022692"/>
    </source>
</evidence>
<evidence type="ECO:0000256" key="2">
    <source>
        <dbReference type="ARBA" id="ARBA00006024"/>
    </source>
</evidence>
<dbReference type="PANTHER" id="PTHR48085:SF5">
    <property type="entry name" value="CADMIUM_ZINC-TRANSPORTING ATPASE HMA4-RELATED"/>
    <property type="match status" value="1"/>
</dbReference>
<dbReference type="Gene3D" id="3.40.50.1000">
    <property type="entry name" value="HAD superfamily/HAD-like"/>
    <property type="match status" value="1"/>
</dbReference>
<dbReference type="NCBIfam" id="TIGR01494">
    <property type="entry name" value="ATPase_P-type"/>
    <property type="match status" value="1"/>
</dbReference>
<evidence type="ECO:0000256" key="6">
    <source>
        <dbReference type="ARBA" id="ARBA00023136"/>
    </source>
</evidence>
<dbReference type="Gene3D" id="3.40.1110.10">
    <property type="entry name" value="Calcium-transporting ATPase, cytoplasmic domain N"/>
    <property type="match status" value="1"/>
</dbReference>
<feature type="domain" description="P-type ATPase A" evidence="8">
    <location>
        <begin position="233"/>
        <end position="330"/>
    </location>
</feature>
<dbReference type="InterPro" id="IPR023214">
    <property type="entry name" value="HAD_sf"/>
</dbReference>
<dbReference type="InterPro" id="IPR023299">
    <property type="entry name" value="ATPase_P-typ_cyto_dom_N"/>
</dbReference>
<dbReference type="PRINTS" id="PR00120">
    <property type="entry name" value="HATPASE"/>
</dbReference>
<protein>
    <submittedName>
        <fullName evidence="9">Heavy metal translocating P-type ATPase</fullName>
    </submittedName>
</protein>
<dbReference type="InterPro" id="IPR027256">
    <property type="entry name" value="P-typ_ATPase_IB"/>
</dbReference>
<proteinExistence type="inferred from homology"/>
<dbReference type="InterPro" id="IPR008250">
    <property type="entry name" value="ATPase_P-typ_transduc_dom_A_sf"/>
</dbReference>
<comment type="caution">
    <text evidence="9">The sequence shown here is derived from an EMBL/GenBank/DDBJ whole genome shotgun (WGS) entry which is preliminary data.</text>
</comment>
<dbReference type="PANTHER" id="PTHR48085">
    <property type="entry name" value="CADMIUM/ZINC-TRANSPORTING ATPASE HMA2-RELATED"/>
    <property type="match status" value="1"/>
</dbReference>
<comment type="similarity">
    <text evidence="2 7">Belongs to the cation transport ATPase (P-type) (TC 3.A.3) family. Type IB subfamily.</text>
</comment>
<organism evidence="9 10">
    <name type="scientific">Floridaenema evergladense BLCC-F167</name>
    <dbReference type="NCBI Taxonomy" id="3153639"/>
    <lineage>
        <taxon>Bacteria</taxon>
        <taxon>Bacillati</taxon>
        <taxon>Cyanobacteriota</taxon>
        <taxon>Cyanophyceae</taxon>
        <taxon>Oscillatoriophycideae</taxon>
        <taxon>Aerosakkonematales</taxon>
        <taxon>Aerosakkonemataceae</taxon>
        <taxon>Floridanema</taxon>
        <taxon>Floridanema evergladense</taxon>
    </lineage>
</organism>
<dbReference type="InterPro" id="IPR044492">
    <property type="entry name" value="P_typ_ATPase_HD_dom"/>
</dbReference>
<reference evidence="9 10" key="1">
    <citation type="submission" date="2024-09" db="EMBL/GenBank/DDBJ databases">
        <title>Floridaenema gen nov. (Aerosakkonemataceae, Aerosakkonematales ord. nov., Cyanobacteria) from benthic tropical and subtropical fresh waters, with the description of four new species.</title>
        <authorList>
            <person name="Moretto J.A."/>
            <person name="Berthold D.E."/>
            <person name="Lefler F.W."/>
            <person name="Huang I.-S."/>
            <person name="Laughinghouse H. IV."/>
        </authorList>
    </citation>
    <scope>NUCLEOTIDE SEQUENCE [LARGE SCALE GENOMIC DNA]</scope>
    <source>
        <strain evidence="9 10">BLCC-F167</strain>
    </source>
</reference>
<gene>
    <name evidence="9" type="ORF">ACE1CA_10290</name>
</gene>
<dbReference type="NCBIfam" id="TIGR01525">
    <property type="entry name" value="ATPase-IB_hvy"/>
    <property type="match status" value="1"/>
</dbReference>
<dbReference type="InterPro" id="IPR001757">
    <property type="entry name" value="P_typ_ATPase"/>
</dbReference>
<dbReference type="SFLD" id="SFLDF00027">
    <property type="entry name" value="p-type_atpase"/>
    <property type="match status" value="1"/>
</dbReference>
<keyword evidence="6" id="KW-0472">Membrane</keyword>
<sequence length="738" mass="80250">MSHSPLTIDLANDRTTPPENLPVAYSIVHAAGGRLRIRIPRIKTDRAYSKKLKILVRSIKGVSSVQINQKIACLIVECPLHLSLATIREQVIAIIQEVDLLEVKKESLLLEEGEVGQLSEIDWIERLGLPILSLGLAVLMEELALPVQVLLVGGVLVAAALPFYDRVIQRTSQQGHLDADVLDALWLGFYAIQGKFVAPALMLSLIEIGDALRDATARVREQQVSDLIQSFNQYVRVEREGIEQEIPFKELVSGDRVIVAAGEWIPVSGKILTGSALIDEHKLTGESQLVSLWEGHHVQAATQVVAGKIGISTAKIGANTELEMIVKLLQSAPIYDTRVEDRAGKVADAAVVPSLMASGALFALTRDPVRSLAPLHLDFSHGIRIVTPSTVLAALTYAARQGIYIRSGRALEMLARIDAIVFDKTGTLTQGNMALIDIRTTAPHISEVEVLKIAASAEQGNSHPIARAILSYALDRQIELQPCEVQDYRIGLGVVARMGDRQIIVGSDRLFQQENIDLTLLQPNSADFQNERFARIYVAQDRVLLGAIAYTDTIRAEAVDVVASLQQQDYWVGMLTGDRLSIANETGDLLGISQNHIYADTFPDQKVEWIAQLKNQGKQVAFIGDGINDAAALAHADVSISFASGIEIVQETADVILLEDDLQGVLRAITIAKQATELIDQNAAMILIPNVTVAIAGVLCRLNPLLSVIISNGAIVVAELNSFRLLFIGDNHKCRGNS</sequence>
<dbReference type="InterPro" id="IPR018303">
    <property type="entry name" value="ATPase_P-typ_P_site"/>
</dbReference>
<comment type="subcellular location">
    <subcellularLocation>
        <location evidence="7">Cell membrane</location>
    </subcellularLocation>
    <subcellularLocation>
        <location evidence="1">Membrane</location>
        <topology evidence="1">Multi-pass membrane protein</topology>
    </subcellularLocation>
</comment>
<keyword evidence="7" id="KW-1003">Cell membrane</keyword>
<keyword evidence="10" id="KW-1185">Reference proteome</keyword>
<dbReference type="Gene3D" id="2.70.150.10">
    <property type="entry name" value="Calcium-transporting ATPase, cytoplasmic transduction domain A"/>
    <property type="match status" value="1"/>
</dbReference>
<dbReference type="InterPro" id="IPR036412">
    <property type="entry name" value="HAD-like_sf"/>
</dbReference>
<keyword evidence="7" id="KW-0547">Nucleotide-binding</keyword>
<accession>A0ABV4WIJ9</accession>
<name>A0ABV4WIJ9_9CYAN</name>
<evidence type="ECO:0000256" key="7">
    <source>
        <dbReference type="RuleBase" id="RU362081"/>
    </source>
</evidence>
<dbReference type="PROSITE" id="PS00154">
    <property type="entry name" value="ATPASE_E1_E2"/>
    <property type="match status" value="1"/>
</dbReference>
<keyword evidence="5" id="KW-1133">Transmembrane helix</keyword>
<dbReference type="RefSeq" id="WP_413277338.1">
    <property type="nucleotide sequence ID" value="NZ_JBHFNT010000075.1"/>
</dbReference>
<dbReference type="EMBL" id="JBHFNT010000075">
    <property type="protein sequence ID" value="MFB2834909.1"/>
    <property type="molecule type" value="Genomic_DNA"/>
</dbReference>
<keyword evidence="4" id="KW-1278">Translocase</keyword>
<dbReference type="SFLD" id="SFLDG00002">
    <property type="entry name" value="C1.7:_P-type_atpase_like"/>
    <property type="match status" value="1"/>
</dbReference>
<dbReference type="PRINTS" id="PR00119">
    <property type="entry name" value="CATATPASE"/>
</dbReference>
<dbReference type="InterPro" id="IPR059000">
    <property type="entry name" value="ATPase_P-type_domA"/>
</dbReference>
<dbReference type="Pfam" id="PF00702">
    <property type="entry name" value="Hydrolase"/>
    <property type="match status" value="1"/>
</dbReference>
<keyword evidence="7" id="KW-0067">ATP-binding</keyword>
<dbReference type="Proteomes" id="UP001576780">
    <property type="component" value="Unassembled WGS sequence"/>
</dbReference>
<evidence type="ECO:0000256" key="4">
    <source>
        <dbReference type="ARBA" id="ARBA00022967"/>
    </source>
</evidence>
<dbReference type="SFLD" id="SFLDS00003">
    <property type="entry name" value="Haloacid_Dehalogenase"/>
    <property type="match status" value="1"/>
</dbReference>